<feature type="region of interest" description="Disordered" evidence="1">
    <location>
        <begin position="71"/>
        <end position="115"/>
    </location>
</feature>
<dbReference type="GO" id="GO:0005507">
    <property type="term" value="F:copper ion binding"/>
    <property type="evidence" value="ECO:0007669"/>
    <property type="project" value="InterPro"/>
</dbReference>
<name>A0A8J6YPQ8_9RHOB</name>
<evidence type="ECO:0000259" key="2">
    <source>
        <dbReference type="Pfam" id="PF07732"/>
    </source>
</evidence>
<evidence type="ECO:0000313" key="3">
    <source>
        <dbReference type="EMBL" id="MBE3637203.1"/>
    </source>
</evidence>
<comment type="caution">
    <text evidence="3">The sequence shown here is derived from an EMBL/GenBank/DDBJ whole genome shotgun (WGS) entry which is preliminary data.</text>
</comment>
<sequence length="115" mass="12887">MATESYTTSGDVTRVHRGEEFRRRLRNALDEETNFHWHGLAVPTEADGEPKPPLLPGRSCEISFPIRQRAGSNWHHPHPHGATAVHGWNGLGGASSSRTKKKTHWACHRAETEFS</sequence>
<dbReference type="Pfam" id="PF07732">
    <property type="entry name" value="Cu-oxidase_3"/>
    <property type="match status" value="1"/>
</dbReference>
<evidence type="ECO:0000313" key="4">
    <source>
        <dbReference type="Proteomes" id="UP000609121"/>
    </source>
</evidence>
<dbReference type="InterPro" id="IPR008972">
    <property type="entry name" value="Cupredoxin"/>
</dbReference>
<dbReference type="InterPro" id="IPR011707">
    <property type="entry name" value="Cu-oxidase-like_N"/>
</dbReference>
<reference evidence="3" key="1">
    <citation type="submission" date="2020-09" db="EMBL/GenBank/DDBJ databases">
        <title>A novel bacterium of genus Mangrovicoccus, isolated from South China Sea.</title>
        <authorList>
            <person name="Huang H."/>
            <person name="Mo K."/>
            <person name="Hu Y."/>
        </authorList>
    </citation>
    <scope>NUCLEOTIDE SEQUENCE</scope>
    <source>
        <strain evidence="3">HB182678</strain>
    </source>
</reference>
<proteinExistence type="predicted"/>
<dbReference type="Gene3D" id="2.60.40.420">
    <property type="entry name" value="Cupredoxins - blue copper proteins"/>
    <property type="match status" value="1"/>
</dbReference>
<protein>
    <submittedName>
        <fullName evidence="3">Multicopper oxidase domain-containing protein</fullName>
    </submittedName>
</protein>
<dbReference type="AlphaFoldDB" id="A0A8J6YPQ8"/>
<organism evidence="3 4">
    <name type="scientific">Mangrovicoccus algicola</name>
    <dbReference type="NCBI Taxonomy" id="2771008"/>
    <lineage>
        <taxon>Bacteria</taxon>
        <taxon>Pseudomonadati</taxon>
        <taxon>Pseudomonadota</taxon>
        <taxon>Alphaproteobacteria</taxon>
        <taxon>Rhodobacterales</taxon>
        <taxon>Paracoccaceae</taxon>
        <taxon>Mangrovicoccus</taxon>
    </lineage>
</organism>
<dbReference type="Proteomes" id="UP000609121">
    <property type="component" value="Unassembled WGS sequence"/>
</dbReference>
<evidence type="ECO:0000256" key="1">
    <source>
        <dbReference type="SAM" id="MobiDB-lite"/>
    </source>
</evidence>
<feature type="compositionally biased region" description="Basic residues" evidence="1">
    <location>
        <begin position="98"/>
        <end position="107"/>
    </location>
</feature>
<dbReference type="EMBL" id="JACVXA010000006">
    <property type="protein sequence ID" value="MBE3637203.1"/>
    <property type="molecule type" value="Genomic_DNA"/>
</dbReference>
<accession>A0A8J6YPQ8</accession>
<dbReference type="SUPFAM" id="SSF49503">
    <property type="entry name" value="Cupredoxins"/>
    <property type="match status" value="1"/>
</dbReference>
<feature type="domain" description="Plastocyanin-like" evidence="2">
    <location>
        <begin position="13"/>
        <end position="90"/>
    </location>
</feature>
<keyword evidence="4" id="KW-1185">Reference proteome</keyword>
<gene>
    <name evidence="3" type="ORF">ICN82_03185</name>
</gene>
<dbReference type="RefSeq" id="WP_193179540.1">
    <property type="nucleotide sequence ID" value="NZ_JACVXA010000006.1"/>
</dbReference>